<keyword evidence="9" id="KW-1185">Reference proteome</keyword>
<dbReference type="SUPFAM" id="SSF50182">
    <property type="entry name" value="Sm-like ribonucleoproteins"/>
    <property type="match status" value="1"/>
</dbReference>
<feature type="domain" description="TFG box profile" evidence="6">
    <location>
        <begin position="286"/>
        <end position="306"/>
    </location>
</feature>
<evidence type="ECO:0000313" key="9">
    <source>
        <dbReference type="Proteomes" id="UP001479436"/>
    </source>
</evidence>
<dbReference type="SMART" id="SM01271">
    <property type="entry name" value="LSM14"/>
    <property type="match status" value="1"/>
</dbReference>
<proteinExistence type="predicted"/>
<feature type="region of interest" description="Disordered" evidence="3">
    <location>
        <begin position="82"/>
        <end position="223"/>
    </location>
</feature>
<dbReference type="Proteomes" id="UP001479436">
    <property type="component" value="Unassembled WGS sequence"/>
</dbReference>
<feature type="compositionally biased region" description="Basic and acidic residues" evidence="3">
    <location>
        <begin position="271"/>
        <end position="298"/>
    </location>
</feature>
<dbReference type="InterPro" id="IPR025761">
    <property type="entry name" value="FFD_box"/>
</dbReference>
<evidence type="ECO:0000259" key="7">
    <source>
        <dbReference type="PROSITE" id="PS52002"/>
    </source>
</evidence>
<sequence length="376" mass="41593">MSAEGFIGSTISLVSRSDIRYVGILHSINAQESTIALEKVRSFGTEGRKGNPAEEIAPSDHVFEYIVFRGSDVKDLNVCEALPTPQPPTIPNDPAILQSTPSKPPNFQNYSNSDLDNQGEVGGAYKQQPPMHGQRGQQHWQQPNTGPNNGRQFNESLSGSRQQFYDDSNSIQHGSNAQTSASDRLPGMGGHLTQINRRGRGNRRHSAKDRNVPIPTSDFDFESSNAKFDRTDLLKEVGDDETLEQSNEPAPPPFYNKSASFFDNISCEAKERMDQNDGRPRLSFNERRERQSHERKLNLETFGQTSVDPGRYRGRGRGRGRGGGGHRGRGRGSGGFQGERGGYSNNNYRNVGTRVENGTFWSNNNGNNGNPTNNHV</sequence>
<evidence type="ECO:0000259" key="4">
    <source>
        <dbReference type="PROSITE" id="PS51512"/>
    </source>
</evidence>
<feature type="compositionally biased region" description="Low complexity" evidence="3">
    <location>
        <begin position="363"/>
        <end position="376"/>
    </location>
</feature>
<feature type="short sequence motif" description="FFD box" evidence="1">
    <location>
        <begin position="253"/>
        <end position="269"/>
    </location>
</feature>
<feature type="domain" description="FFD box profile" evidence="5">
    <location>
        <begin position="253"/>
        <end position="269"/>
    </location>
</feature>
<dbReference type="PANTHER" id="PTHR13586">
    <property type="entry name" value="SCD6 PROTEIN-RELATED"/>
    <property type="match status" value="1"/>
</dbReference>
<feature type="domain" description="Sm" evidence="7">
    <location>
        <begin position="1"/>
        <end position="82"/>
    </location>
</feature>
<protein>
    <submittedName>
        <fullName evidence="8">Uncharacterized protein</fullName>
    </submittedName>
</protein>
<dbReference type="InterPro" id="IPR010920">
    <property type="entry name" value="LSM_dom_sf"/>
</dbReference>
<dbReference type="CDD" id="cd01736">
    <property type="entry name" value="LSm14_N"/>
    <property type="match status" value="1"/>
</dbReference>
<accession>A0ABR2W2P8</accession>
<dbReference type="InterPro" id="IPR025768">
    <property type="entry name" value="TFG_box"/>
</dbReference>
<evidence type="ECO:0000259" key="6">
    <source>
        <dbReference type="PROSITE" id="PS51536"/>
    </source>
</evidence>
<organism evidence="8 9">
    <name type="scientific">Basidiobolus ranarum</name>
    <dbReference type="NCBI Taxonomy" id="34480"/>
    <lineage>
        <taxon>Eukaryota</taxon>
        <taxon>Fungi</taxon>
        <taxon>Fungi incertae sedis</taxon>
        <taxon>Zoopagomycota</taxon>
        <taxon>Entomophthoromycotina</taxon>
        <taxon>Basidiobolomycetes</taxon>
        <taxon>Basidiobolales</taxon>
        <taxon>Basidiobolaceae</taxon>
        <taxon>Basidiobolus</taxon>
    </lineage>
</organism>
<feature type="short sequence motif" description="TFG box" evidence="2">
    <location>
        <begin position="286"/>
        <end position="306"/>
    </location>
</feature>
<evidence type="ECO:0000313" key="8">
    <source>
        <dbReference type="EMBL" id="KAK9717862.1"/>
    </source>
</evidence>
<dbReference type="Gene3D" id="2.30.30.100">
    <property type="match status" value="1"/>
</dbReference>
<dbReference type="PROSITE" id="PS52002">
    <property type="entry name" value="SM"/>
    <property type="match status" value="1"/>
</dbReference>
<dbReference type="EMBL" id="JASJQH010007120">
    <property type="protein sequence ID" value="KAK9717862.1"/>
    <property type="molecule type" value="Genomic_DNA"/>
</dbReference>
<dbReference type="PROSITE" id="PS51512">
    <property type="entry name" value="DFDF"/>
    <property type="match status" value="1"/>
</dbReference>
<name>A0ABR2W2P8_9FUNG</name>
<dbReference type="SMART" id="SM01199">
    <property type="entry name" value="FDF"/>
    <property type="match status" value="1"/>
</dbReference>
<feature type="compositionally biased region" description="Polar residues" evidence="3">
    <location>
        <begin position="135"/>
        <end position="182"/>
    </location>
</feature>
<evidence type="ECO:0000256" key="2">
    <source>
        <dbReference type="PROSITE-ProRule" id="PRU00869"/>
    </source>
</evidence>
<dbReference type="Pfam" id="PF12701">
    <property type="entry name" value="LSM14"/>
    <property type="match status" value="1"/>
</dbReference>
<dbReference type="InterPro" id="IPR025609">
    <property type="entry name" value="Lsm14-like_N"/>
</dbReference>
<comment type="caution">
    <text evidence="8">The sequence shown here is derived from an EMBL/GenBank/DDBJ whole genome shotgun (WGS) entry which is preliminary data.</text>
</comment>
<feature type="domain" description="DFDF" evidence="4">
    <location>
        <begin position="207"/>
        <end position="243"/>
    </location>
</feature>
<evidence type="ECO:0000256" key="3">
    <source>
        <dbReference type="SAM" id="MobiDB-lite"/>
    </source>
</evidence>
<evidence type="ECO:0000259" key="5">
    <source>
        <dbReference type="PROSITE" id="PS51513"/>
    </source>
</evidence>
<dbReference type="InterPro" id="IPR047575">
    <property type="entry name" value="Sm"/>
</dbReference>
<dbReference type="PANTHER" id="PTHR13586:SF0">
    <property type="entry name" value="TRAILER HITCH, ISOFORM H"/>
    <property type="match status" value="1"/>
</dbReference>
<feature type="compositionally biased region" description="Gly residues" evidence="3">
    <location>
        <begin position="331"/>
        <end position="341"/>
    </location>
</feature>
<feature type="compositionally biased region" description="Polar residues" evidence="3">
    <location>
        <begin position="97"/>
        <end position="116"/>
    </location>
</feature>
<feature type="compositionally biased region" description="Basic residues" evidence="3">
    <location>
        <begin position="197"/>
        <end position="207"/>
    </location>
</feature>
<gene>
    <name evidence="8" type="ORF">K7432_005892</name>
</gene>
<dbReference type="PROSITE" id="PS51536">
    <property type="entry name" value="TFG"/>
    <property type="match status" value="1"/>
</dbReference>
<dbReference type="InterPro" id="IPR025762">
    <property type="entry name" value="DFDF"/>
</dbReference>
<feature type="compositionally biased region" description="Basic residues" evidence="3">
    <location>
        <begin position="312"/>
        <end position="330"/>
    </location>
</feature>
<dbReference type="Pfam" id="PF09532">
    <property type="entry name" value="FDF"/>
    <property type="match status" value="1"/>
</dbReference>
<dbReference type="InterPro" id="IPR019050">
    <property type="entry name" value="FDF_dom"/>
</dbReference>
<reference evidence="8 9" key="1">
    <citation type="submission" date="2023-04" db="EMBL/GenBank/DDBJ databases">
        <title>Genome of Basidiobolus ranarum AG-B5.</title>
        <authorList>
            <person name="Stajich J.E."/>
            <person name="Carter-House D."/>
            <person name="Gryganskyi A."/>
        </authorList>
    </citation>
    <scope>NUCLEOTIDE SEQUENCE [LARGE SCALE GENOMIC DNA]</scope>
    <source>
        <strain evidence="8 9">AG-B5</strain>
    </source>
</reference>
<dbReference type="PROSITE" id="PS51513">
    <property type="entry name" value="FFD"/>
    <property type="match status" value="1"/>
</dbReference>
<evidence type="ECO:0000256" key="1">
    <source>
        <dbReference type="PROSITE-ProRule" id="PRU00846"/>
    </source>
</evidence>
<feature type="region of interest" description="Disordered" evidence="3">
    <location>
        <begin position="271"/>
        <end position="376"/>
    </location>
</feature>